<dbReference type="Proteomes" id="UP000041254">
    <property type="component" value="Unassembled WGS sequence"/>
</dbReference>
<dbReference type="InterPro" id="IPR029787">
    <property type="entry name" value="Nucleotide_cyclase"/>
</dbReference>
<dbReference type="PhylomeDB" id="A0A0G4EWQ6"/>
<evidence type="ECO:0000256" key="1">
    <source>
        <dbReference type="ARBA" id="ARBA00004141"/>
    </source>
</evidence>
<accession>A0A0G4EWQ6</accession>
<dbReference type="Pfam" id="PF00520">
    <property type="entry name" value="Ion_trans"/>
    <property type="match status" value="1"/>
</dbReference>
<feature type="transmembrane region" description="Helical" evidence="6">
    <location>
        <begin position="269"/>
        <end position="290"/>
    </location>
</feature>
<dbReference type="GO" id="GO:0005216">
    <property type="term" value="F:monoatomic ion channel activity"/>
    <property type="evidence" value="ECO:0007669"/>
    <property type="project" value="InterPro"/>
</dbReference>
<feature type="transmembrane region" description="Helical" evidence="6">
    <location>
        <begin position="211"/>
        <end position="231"/>
    </location>
</feature>
<feature type="compositionally biased region" description="Basic and acidic residues" evidence="5">
    <location>
        <begin position="1"/>
        <end position="17"/>
    </location>
</feature>
<dbReference type="FunCoup" id="A0A0G4EWQ6">
    <property type="interactions" value="2"/>
</dbReference>
<feature type="region of interest" description="Disordered" evidence="5">
    <location>
        <begin position="343"/>
        <end position="362"/>
    </location>
</feature>
<evidence type="ECO:0000256" key="2">
    <source>
        <dbReference type="ARBA" id="ARBA00022692"/>
    </source>
</evidence>
<dbReference type="InterPro" id="IPR027359">
    <property type="entry name" value="Volt_channel_dom_sf"/>
</dbReference>
<feature type="transmembrane region" description="Helical" evidence="6">
    <location>
        <begin position="243"/>
        <end position="263"/>
    </location>
</feature>
<keyword evidence="4 6" id="KW-0472">Membrane</keyword>
<dbReference type="AlphaFoldDB" id="A0A0G4EWQ6"/>
<dbReference type="SUPFAM" id="SSF55073">
    <property type="entry name" value="Nucleotide cyclase"/>
    <property type="match status" value="1"/>
</dbReference>
<dbReference type="Gene3D" id="3.30.70.1230">
    <property type="entry name" value="Nucleotide cyclase"/>
    <property type="match status" value="1"/>
</dbReference>
<dbReference type="GO" id="GO:0016020">
    <property type="term" value="C:membrane"/>
    <property type="evidence" value="ECO:0007669"/>
    <property type="project" value="UniProtKB-SubCell"/>
</dbReference>
<dbReference type="Pfam" id="PF00211">
    <property type="entry name" value="Guanylate_cyc"/>
    <property type="match status" value="1"/>
</dbReference>
<evidence type="ECO:0000256" key="4">
    <source>
        <dbReference type="ARBA" id="ARBA00023136"/>
    </source>
</evidence>
<gene>
    <name evidence="8" type="ORF">Vbra_13877</name>
</gene>
<dbReference type="InterPro" id="IPR001054">
    <property type="entry name" value="A/G_cyclase"/>
</dbReference>
<sequence>MDRRLPAYETAEGHKSAEASCSPVQLSLSSSGPPTRGSDCSADTPLFCTHADRLDLTERGEGFCPLLHIPNHCMSPHWGNEDSTAGDPGSSSASSASSSSASAAFPAVAELGQSSHSSPHLISPKGAGVNIREDDSHRSAGADGEDGFYAKAKTFGSVEGLITHRAATKGRLTTWADEEDAKSQATSLYMDGQTTPEPYYKVVCREITENGFVTFFMTLLTLFALFGKDIWAAAADAEHDDEFNILTMLCLVLFTVEMVLMSIGQQDYLFGFFFCLDAVSTASLILDLTWISDALQSGESVESASAARTGRTARAGSRAGRVVRLFRLIRIVKLYKGGGRTAPGEELDMEVGEPEYPKPEQADEEEEEVGGFWDSEYPASVSFGLTTLDQLYAVKESYPGSTAQEAEFAWEAGVLSYISYHRVTERPHQPKIRQPRVVHIILPEALSLIDPIPEELSLSVKNMTEKIEMWDLNVGREVLERLQQPAIVTDEGVILDPDVESLSELRKSEQERLKGECHTVTFDRRPFTRFEANLSIAQTCFICLVLSVGAMMFSYDANELVLKPLEKMVKRVEIIRKNPLEAIRLEEELLQREVDLLRKKSQEENDYIKETRRLLDYLLSCCGLRNKEGVEPPMETIILEKTLVKIGTLMALGFGEAGTFIIAKNLESTEGVNPMVPGRKVTCIFGFCDIRNFTDATEILREKVMVFVNQIAEIVHGVCDDFSGSANKNIGDAFLLVWKLPERHPYTGKEVAYRIQDDGETKEITDTEIITKTADMALMSYLKIIANINKSPVIAEYRRHEGLLARLGKHYRVRMGFGLHQGWAIEGAIGTTYKIDASYLSPNVNLASRLEAATKQFGVPILVSGGMIELLSKRFQDECRRIDRVTVKGSKQPIDLWTVDLHPEALAVDGPKRPKDHDAKNPKAAQAYNAYKKLRAGKRKAALKRRLWNPEFEVASLFESDSDLKKMRAHLPPGFLDRFSEGWLAYHRGDWADAKDILTSIKDSVGATEDGPCTVLLNYMGERSFVAPDDWQGYRELTEK</sequence>
<dbReference type="InterPro" id="IPR005821">
    <property type="entry name" value="Ion_trans_dom"/>
</dbReference>
<evidence type="ECO:0000259" key="7">
    <source>
        <dbReference type="PROSITE" id="PS50125"/>
    </source>
</evidence>
<reference evidence="8 9" key="1">
    <citation type="submission" date="2014-11" db="EMBL/GenBank/DDBJ databases">
        <authorList>
            <person name="Zhu J."/>
            <person name="Qi W."/>
            <person name="Song R."/>
        </authorList>
    </citation>
    <scope>NUCLEOTIDE SEQUENCE [LARGE SCALE GENOMIC DNA]</scope>
</reference>
<dbReference type="GO" id="GO:0009190">
    <property type="term" value="P:cyclic nucleotide biosynthetic process"/>
    <property type="evidence" value="ECO:0007669"/>
    <property type="project" value="InterPro"/>
</dbReference>
<evidence type="ECO:0000256" key="6">
    <source>
        <dbReference type="SAM" id="Phobius"/>
    </source>
</evidence>
<dbReference type="PANTHER" id="PTHR43336:SF3">
    <property type="entry name" value="GUANYLATE CYCLASE DOMAIN-CONTAINING PROTEIN"/>
    <property type="match status" value="1"/>
</dbReference>
<evidence type="ECO:0000256" key="5">
    <source>
        <dbReference type="SAM" id="MobiDB-lite"/>
    </source>
</evidence>
<feature type="region of interest" description="Disordered" evidence="5">
    <location>
        <begin position="79"/>
        <end position="98"/>
    </location>
</feature>
<feature type="region of interest" description="Disordered" evidence="5">
    <location>
        <begin position="113"/>
        <end position="144"/>
    </location>
</feature>
<dbReference type="STRING" id="1169540.A0A0G4EWQ6"/>
<feature type="region of interest" description="Disordered" evidence="5">
    <location>
        <begin position="1"/>
        <end position="40"/>
    </location>
</feature>
<dbReference type="OMA" id="RIKDYCV"/>
<dbReference type="CDD" id="cd07302">
    <property type="entry name" value="CHD"/>
    <property type="match status" value="1"/>
</dbReference>
<dbReference type="InParanoid" id="A0A0G4EWQ6"/>
<keyword evidence="9" id="KW-1185">Reference proteome</keyword>
<dbReference type="PROSITE" id="PS50125">
    <property type="entry name" value="GUANYLATE_CYCLASE_2"/>
    <property type="match status" value="1"/>
</dbReference>
<keyword evidence="2 6" id="KW-0812">Transmembrane</keyword>
<protein>
    <recommendedName>
        <fullName evidence="7">Guanylate cyclase domain-containing protein</fullName>
    </recommendedName>
</protein>
<keyword evidence="3 6" id="KW-1133">Transmembrane helix</keyword>
<dbReference type="VEuPathDB" id="CryptoDB:Vbra_13877"/>
<feature type="compositionally biased region" description="Basic and acidic residues" evidence="5">
    <location>
        <begin position="131"/>
        <end position="140"/>
    </location>
</feature>
<dbReference type="PANTHER" id="PTHR43336">
    <property type="entry name" value="OXYGEN SENSOR HISTIDINE KINASE RESPONSE REGULATOR DEVS/DOSS"/>
    <property type="match status" value="1"/>
</dbReference>
<dbReference type="EMBL" id="CDMY01000340">
    <property type="protein sequence ID" value="CEM03412.1"/>
    <property type="molecule type" value="Genomic_DNA"/>
</dbReference>
<proteinExistence type="predicted"/>
<feature type="domain" description="Guanylate cyclase" evidence="7">
    <location>
        <begin position="684"/>
        <end position="851"/>
    </location>
</feature>
<evidence type="ECO:0000313" key="9">
    <source>
        <dbReference type="Proteomes" id="UP000041254"/>
    </source>
</evidence>
<dbReference type="OrthoDB" id="60033at2759"/>
<feature type="compositionally biased region" description="Low complexity" evidence="5">
    <location>
        <begin position="20"/>
        <end position="34"/>
    </location>
</feature>
<evidence type="ECO:0000313" key="8">
    <source>
        <dbReference type="EMBL" id="CEM03412.1"/>
    </source>
</evidence>
<organism evidence="8 9">
    <name type="scientific">Vitrella brassicaformis (strain CCMP3155)</name>
    <dbReference type="NCBI Taxonomy" id="1169540"/>
    <lineage>
        <taxon>Eukaryota</taxon>
        <taxon>Sar</taxon>
        <taxon>Alveolata</taxon>
        <taxon>Colpodellida</taxon>
        <taxon>Vitrellaceae</taxon>
        <taxon>Vitrella</taxon>
    </lineage>
</organism>
<evidence type="ECO:0000256" key="3">
    <source>
        <dbReference type="ARBA" id="ARBA00022989"/>
    </source>
</evidence>
<name>A0A0G4EWQ6_VITBC</name>
<dbReference type="Gene3D" id="1.20.120.350">
    <property type="entry name" value="Voltage-gated potassium channels. Chain C"/>
    <property type="match status" value="1"/>
</dbReference>
<dbReference type="GO" id="GO:0035556">
    <property type="term" value="P:intracellular signal transduction"/>
    <property type="evidence" value="ECO:0007669"/>
    <property type="project" value="InterPro"/>
</dbReference>
<comment type="subcellular location">
    <subcellularLocation>
        <location evidence="1">Membrane</location>
        <topology evidence="1">Multi-pass membrane protein</topology>
    </subcellularLocation>
</comment>